<comment type="similarity">
    <text evidence="1">Belongs to the ADP-ribosylglycohydrolase family.</text>
</comment>
<dbReference type="STRING" id="768671.ThimaDRAFT_2495"/>
<feature type="binding site" evidence="3">
    <location>
        <position position="84"/>
    </location>
    <ligand>
        <name>Mg(2+)</name>
        <dbReference type="ChEBI" id="CHEBI:18420"/>
        <label>1</label>
    </ligand>
</feature>
<dbReference type="PANTHER" id="PTHR16222">
    <property type="entry name" value="ADP-RIBOSYLGLYCOHYDROLASE"/>
    <property type="match status" value="1"/>
</dbReference>
<feature type="binding site" evidence="3">
    <location>
        <position position="300"/>
    </location>
    <ligand>
        <name>Mg(2+)</name>
        <dbReference type="ChEBI" id="CHEBI:18420"/>
        <label>1</label>
    </ligand>
</feature>
<dbReference type="SUPFAM" id="SSF101478">
    <property type="entry name" value="ADP-ribosylglycohydrolase"/>
    <property type="match status" value="1"/>
</dbReference>
<evidence type="ECO:0000256" key="2">
    <source>
        <dbReference type="ARBA" id="ARBA00022801"/>
    </source>
</evidence>
<keyword evidence="3" id="KW-0479">Metal-binding</keyword>
<dbReference type="PANTHER" id="PTHR16222:SF24">
    <property type="entry name" value="ADP-RIBOSYLHYDROLASE ARH3"/>
    <property type="match status" value="1"/>
</dbReference>
<gene>
    <name evidence="5" type="ORF">ThimaDRAFT_2495</name>
</gene>
<feature type="binding site" evidence="3">
    <location>
        <position position="82"/>
    </location>
    <ligand>
        <name>Mg(2+)</name>
        <dbReference type="ChEBI" id="CHEBI:18420"/>
        <label>1</label>
    </ligand>
</feature>
<feature type="binding site" evidence="3">
    <location>
        <position position="298"/>
    </location>
    <ligand>
        <name>Mg(2+)</name>
        <dbReference type="ChEBI" id="CHEBI:18420"/>
        <label>1</label>
    </ligand>
</feature>
<keyword evidence="2" id="KW-0378">Hydrolase</keyword>
<organism evidence="5 6">
    <name type="scientific">Thiocapsa marina 5811</name>
    <dbReference type="NCBI Taxonomy" id="768671"/>
    <lineage>
        <taxon>Bacteria</taxon>
        <taxon>Pseudomonadati</taxon>
        <taxon>Pseudomonadota</taxon>
        <taxon>Gammaproteobacteria</taxon>
        <taxon>Chromatiales</taxon>
        <taxon>Chromatiaceae</taxon>
        <taxon>Thiocapsa</taxon>
    </lineage>
</organism>
<evidence type="ECO:0000313" key="5">
    <source>
        <dbReference type="EMBL" id="EGV17956.1"/>
    </source>
</evidence>
<keyword evidence="6" id="KW-1185">Reference proteome</keyword>
<dbReference type="Gene3D" id="1.10.4080.10">
    <property type="entry name" value="ADP-ribosylation/Crystallin J1"/>
    <property type="match status" value="1"/>
</dbReference>
<accession>F9UC43</accession>
<dbReference type="InterPro" id="IPR050792">
    <property type="entry name" value="ADP-ribosylglycohydrolase"/>
</dbReference>
<reference evidence="5 6" key="1">
    <citation type="submission" date="2011-06" db="EMBL/GenBank/DDBJ databases">
        <title>The draft genome of Thiocapsa marina 5811.</title>
        <authorList>
            <consortium name="US DOE Joint Genome Institute (JGI-PGF)"/>
            <person name="Lucas S."/>
            <person name="Han J."/>
            <person name="Cheng J.-F."/>
            <person name="Goodwin L."/>
            <person name="Pitluck S."/>
            <person name="Peters L."/>
            <person name="Land M.L."/>
            <person name="Hauser L."/>
            <person name="Vogl K."/>
            <person name="Liu Z."/>
            <person name="Imhoff J."/>
            <person name="Thiel V."/>
            <person name="Frigaard N.-U."/>
            <person name="Bryant D."/>
            <person name="Woyke T.J."/>
        </authorList>
    </citation>
    <scope>NUCLEOTIDE SEQUENCE [LARGE SCALE GENOMIC DNA]</scope>
    <source>
        <strain evidence="5 6">5811</strain>
    </source>
</reference>
<dbReference type="AlphaFoldDB" id="F9UC43"/>
<feature type="binding site" evidence="3">
    <location>
        <position position="301"/>
    </location>
    <ligand>
        <name>Mg(2+)</name>
        <dbReference type="ChEBI" id="CHEBI:18420"/>
        <label>1</label>
    </ligand>
</feature>
<dbReference type="Pfam" id="PF03747">
    <property type="entry name" value="ADP_ribosyl_GH"/>
    <property type="match status" value="1"/>
</dbReference>
<feature type="region of interest" description="Disordered" evidence="4">
    <location>
        <begin position="1"/>
        <end position="40"/>
    </location>
</feature>
<dbReference type="InterPro" id="IPR036705">
    <property type="entry name" value="Ribosyl_crysJ1_sf"/>
</dbReference>
<proteinExistence type="inferred from homology"/>
<dbReference type="GO" id="GO:0046872">
    <property type="term" value="F:metal ion binding"/>
    <property type="evidence" value="ECO:0007669"/>
    <property type="project" value="UniProtKB-KW"/>
</dbReference>
<evidence type="ECO:0000256" key="3">
    <source>
        <dbReference type="PIRSR" id="PIRSR605502-1"/>
    </source>
</evidence>
<protein>
    <submittedName>
        <fullName evidence="5">ADP-ribosylation/Crystallin J1</fullName>
    </submittedName>
</protein>
<name>F9UC43_9GAMM</name>
<evidence type="ECO:0000256" key="4">
    <source>
        <dbReference type="SAM" id="MobiDB-lite"/>
    </source>
</evidence>
<dbReference type="Proteomes" id="UP000005459">
    <property type="component" value="Unassembled WGS sequence"/>
</dbReference>
<sequence length="345" mass="36791">MDKQDRLTPTKDDGDRNPYSDRIEPHPMEKKPMTRTDDSSTFADRGRAALLAHACGDRFGAPLEFVQDASVRTRPVHLGHWTDDTHMSLYLGEAILEHGPGPLDPDRFGTRVGEAFVRWSHDPLTPSTAPGNTCLTGAALFERDRDWTASGVRDSDGCGAVMRIVPLALAYRGDDLIEAARISALLTHAHPNAVEAAIAGAWLVRAILETDRWDAALVDEAIRGLDGPWQQGGEVAASLRAAIAWAQRGEDWLDEEAIPPGDGGWRSGSALGLAVAAALRWPADLGVAVEKAARIRGDSDSVACLAGALLGASLGTAAIPAEWLDTLPQREQIAGLADRLLGLGA</sequence>
<evidence type="ECO:0000256" key="1">
    <source>
        <dbReference type="ARBA" id="ARBA00010702"/>
    </source>
</evidence>
<comment type="cofactor">
    <cofactor evidence="3">
        <name>Mg(2+)</name>
        <dbReference type="ChEBI" id="CHEBI:18420"/>
    </cofactor>
    <text evidence="3">Binds 2 magnesium ions per subunit.</text>
</comment>
<keyword evidence="3" id="KW-0460">Magnesium</keyword>
<dbReference type="InterPro" id="IPR005502">
    <property type="entry name" value="Ribosyl_crysJ1"/>
</dbReference>
<feature type="compositionally biased region" description="Basic and acidic residues" evidence="4">
    <location>
        <begin position="1"/>
        <end position="38"/>
    </location>
</feature>
<dbReference type="eggNOG" id="COG1397">
    <property type="taxonomic scope" value="Bacteria"/>
</dbReference>
<dbReference type="EMBL" id="AFWV01000008">
    <property type="protein sequence ID" value="EGV17956.1"/>
    <property type="molecule type" value="Genomic_DNA"/>
</dbReference>
<feature type="binding site" evidence="3">
    <location>
        <position position="83"/>
    </location>
    <ligand>
        <name>Mg(2+)</name>
        <dbReference type="ChEBI" id="CHEBI:18420"/>
        <label>1</label>
    </ligand>
</feature>
<evidence type="ECO:0000313" key="6">
    <source>
        <dbReference type="Proteomes" id="UP000005459"/>
    </source>
</evidence>
<dbReference type="GO" id="GO:0016787">
    <property type="term" value="F:hydrolase activity"/>
    <property type="evidence" value="ECO:0007669"/>
    <property type="project" value="UniProtKB-KW"/>
</dbReference>